<protein>
    <recommendedName>
        <fullName evidence="10">Type II secretion system protein L</fullName>
        <shortName evidence="10">T2SS protein L</shortName>
    </recommendedName>
</protein>
<evidence type="ECO:0000256" key="1">
    <source>
        <dbReference type="ARBA" id="ARBA00004377"/>
    </source>
</evidence>
<dbReference type="Proteomes" id="UP001239782">
    <property type="component" value="Chromosome"/>
</dbReference>
<feature type="transmembrane region" description="Helical" evidence="11">
    <location>
        <begin position="264"/>
        <end position="285"/>
    </location>
</feature>
<dbReference type="Gene3D" id="3.30.1360.100">
    <property type="entry name" value="General secretion pathway protein M, EpsM"/>
    <property type="match status" value="1"/>
</dbReference>
<comment type="similarity">
    <text evidence="2 10">Belongs to the GSP L family.</text>
</comment>
<dbReference type="SUPFAM" id="SSF53067">
    <property type="entry name" value="Actin-like ATPase domain"/>
    <property type="match status" value="1"/>
</dbReference>
<sequence length="413" mass="47594">MKDRLFIQLPDEARDELHWGVWNSDEKQWKERGSLLTVDLIALAEQSARCETIIVVPASKVARKKVHTPAKQLKQIQRAVPYTLEDHLAHPIDQLHFAFGKRDKEGMVEVYWVTHEHMKQWLDWFDQAEIKVDQLVCELALIHPIEDTTEIILKEQFAVVSEVDGNVWSCQRDLLPLLWDKRHADTKSAEEENVTSDEVTRVFYFGDLESYWNEKEAIISQVMTQEDYFESISQHLEKSTVSLLQQEYTPKKESNLQWRKYKSAIWAASFAFIIFIGFQGSRYFVLSQENQVLRNQGEQYFSRVFSRRPRAGDLLGQTERLLNKAGGASKEGEFLKLLNSTSAQILSLEKIKPTAITFDGRKRELRVDVIAPDYQSLNTFKDELIKSGLTVDMSSASAQGNAYSTRLIIRSGS</sequence>
<keyword evidence="6 11" id="KW-0812">Transmembrane</keyword>
<evidence type="ECO:0000313" key="14">
    <source>
        <dbReference type="EMBL" id="WMS85795.1"/>
    </source>
</evidence>
<keyword evidence="5" id="KW-0997">Cell inner membrane</keyword>
<keyword evidence="4" id="KW-1003">Cell membrane</keyword>
<evidence type="ECO:0000256" key="9">
    <source>
        <dbReference type="ARBA" id="ARBA00023136"/>
    </source>
</evidence>
<name>A0AA51X674_9GAMM</name>
<keyword evidence="7 10" id="KW-0653">Protein transport</keyword>
<dbReference type="KEGG" id="plei:Q9312_11265"/>
<dbReference type="InterPro" id="IPR024230">
    <property type="entry name" value="GspL_cyto_dom"/>
</dbReference>
<evidence type="ECO:0000313" key="15">
    <source>
        <dbReference type="Proteomes" id="UP001239782"/>
    </source>
</evidence>
<dbReference type="AlphaFoldDB" id="A0AA51X674"/>
<keyword evidence="15" id="KW-1185">Reference proteome</keyword>
<reference evidence="14 15" key="1">
    <citation type="submission" date="2023-08" db="EMBL/GenBank/DDBJ databases">
        <title>Pleionea litopenaei sp. nov., isolated from stomach of juvenile Litopenaeus vannamei.</title>
        <authorList>
            <person name="Rho A.M."/>
            <person name="Hwang C.Y."/>
        </authorList>
    </citation>
    <scope>NUCLEOTIDE SEQUENCE [LARGE SCALE GENOMIC DNA]</scope>
    <source>
        <strain evidence="14 15">HL-JVS1</strain>
    </source>
</reference>
<keyword evidence="3 10" id="KW-0813">Transport</keyword>
<dbReference type="InterPro" id="IPR025691">
    <property type="entry name" value="GspL_pp_dom"/>
</dbReference>
<dbReference type="InterPro" id="IPR007812">
    <property type="entry name" value="T2SS_protein-GspL"/>
</dbReference>
<dbReference type="EMBL" id="CP133548">
    <property type="protein sequence ID" value="WMS85795.1"/>
    <property type="molecule type" value="Genomic_DNA"/>
</dbReference>
<evidence type="ECO:0000256" key="10">
    <source>
        <dbReference type="PIRNR" id="PIRNR015761"/>
    </source>
</evidence>
<dbReference type="GO" id="GO:0015627">
    <property type="term" value="C:type II protein secretion system complex"/>
    <property type="evidence" value="ECO:0007669"/>
    <property type="project" value="InterPro"/>
</dbReference>
<evidence type="ECO:0000259" key="13">
    <source>
        <dbReference type="Pfam" id="PF12693"/>
    </source>
</evidence>
<evidence type="ECO:0000256" key="2">
    <source>
        <dbReference type="ARBA" id="ARBA00005318"/>
    </source>
</evidence>
<dbReference type="PIRSF" id="PIRSF015761">
    <property type="entry name" value="Protein_L"/>
    <property type="match status" value="1"/>
</dbReference>
<dbReference type="GO" id="GO:0009276">
    <property type="term" value="C:Gram-negative-bacterium-type cell wall"/>
    <property type="evidence" value="ECO:0007669"/>
    <property type="project" value="InterPro"/>
</dbReference>
<dbReference type="GO" id="GO:0005886">
    <property type="term" value="C:plasma membrane"/>
    <property type="evidence" value="ECO:0007669"/>
    <property type="project" value="UniProtKB-SubCell"/>
</dbReference>
<keyword evidence="8 11" id="KW-1133">Transmembrane helix</keyword>
<evidence type="ECO:0000256" key="3">
    <source>
        <dbReference type="ARBA" id="ARBA00022448"/>
    </source>
</evidence>
<proteinExistence type="inferred from homology"/>
<dbReference type="Pfam" id="PF05134">
    <property type="entry name" value="T2SSL"/>
    <property type="match status" value="1"/>
</dbReference>
<evidence type="ECO:0000256" key="7">
    <source>
        <dbReference type="ARBA" id="ARBA00022927"/>
    </source>
</evidence>
<dbReference type="NCBIfam" id="TIGR01709">
    <property type="entry name" value="typeII_sec_gspL"/>
    <property type="match status" value="1"/>
</dbReference>
<evidence type="ECO:0000259" key="12">
    <source>
        <dbReference type="Pfam" id="PF05134"/>
    </source>
</evidence>
<evidence type="ECO:0000256" key="11">
    <source>
        <dbReference type="SAM" id="Phobius"/>
    </source>
</evidence>
<dbReference type="GO" id="GO:0015628">
    <property type="term" value="P:protein secretion by the type II secretion system"/>
    <property type="evidence" value="ECO:0007669"/>
    <property type="project" value="InterPro"/>
</dbReference>
<evidence type="ECO:0000256" key="5">
    <source>
        <dbReference type="ARBA" id="ARBA00022519"/>
    </source>
</evidence>
<keyword evidence="9 11" id="KW-0472">Membrane</keyword>
<evidence type="ECO:0000256" key="4">
    <source>
        <dbReference type="ARBA" id="ARBA00022475"/>
    </source>
</evidence>
<evidence type="ECO:0000256" key="8">
    <source>
        <dbReference type="ARBA" id="ARBA00022989"/>
    </source>
</evidence>
<comment type="subcellular location">
    <subcellularLocation>
        <location evidence="1">Cell inner membrane</location>
        <topology evidence="1">Single-pass membrane protein</topology>
    </subcellularLocation>
</comment>
<comment type="function">
    <text evidence="10">Inner membrane component of the type II secretion system required for the energy-dependent secretion of extracellular factors such as proteases and toxins from the periplasm.</text>
</comment>
<feature type="domain" description="GspL cytoplasmic actin-ATPase-like" evidence="12">
    <location>
        <begin position="5"/>
        <end position="214"/>
    </location>
</feature>
<accession>A0AA51X674</accession>
<feature type="domain" description="GspL periplasmic" evidence="13">
    <location>
        <begin position="257"/>
        <end position="411"/>
    </location>
</feature>
<dbReference type="Gene3D" id="3.30.420.380">
    <property type="match status" value="1"/>
</dbReference>
<dbReference type="Pfam" id="PF12693">
    <property type="entry name" value="GspL_C"/>
    <property type="match status" value="1"/>
</dbReference>
<dbReference type="InterPro" id="IPR043129">
    <property type="entry name" value="ATPase_NBD"/>
</dbReference>
<evidence type="ECO:0000256" key="6">
    <source>
        <dbReference type="ARBA" id="ARBA00022692"/>
    </source>
</evidence>
<dbReference type="RefSeq" id="WP_309200948.1">
    <property type="nucleotide sequence ID" value="NZ_CP133548.1"/>
</dbReference>
<gene>
    <name evidence="14" type="primary">gspL</name>
    <name evidence="14" type="ORF">Q9312_11265</name>
</gene>
<dbReference type="CDD" id="cd24017">
    <property type="entry name" value="ASKHA_T2SSL_N"/>
    <property type="match status" value="1"/>
</dbReference>
<organism evidence="14 15">
    <name type="scientific">Pleionea litopenaei</name>
    <dbReference type="NCBI Taxonomy" id="3070815"/>
    <lineage>
        <taxon>Bacteria</taxon>
        <taxon>Pseudomonadati</taxon>
        <taxon>Pseudomonadota</taxon>
        <taxon>Gammaproteobacteria</taxon>
        <taxon>Oceanospirillales</taxon>
        <taxon>Pleioneaceae</taxon>
        <taxon>Pleionea</taxon>
    </lineage>
</organism>